<feature type="transmembrane region" description="Helical" evidence="5">
    <location>
        <begin position="197"/>
        <end position="217"/>
    </location>
</feature>
<dbReference type="OrthoDB" id="430300at2759"/>
<comment type="subcellular location">
    <subcellularLocation>
        <location evidence="1">Membrane</location>
        <topology evidence="1">Multi-pass membrane protein</topology>
    </subcellularLocation>
</comment>
<evidence type="ECO:0008006" key="8">
    <source>
        <dbReference type="Google" id="ProtNLM"/>
    </source>
</evidence>
<organism evidence="6 7">
    <name type="scientific">Phyllotreta striolata</name>
    <name type="common">Striped flea beetle</name>
    <name type="synonym">Crioceris striolata</name>
    <dbReference type="NCBI Taxonomy" id="444603"/>
    <lineage>
        <taxon>Eukaryota</taxon>
        <taxon>Metazoa</taxon>
        <taxon>Ecdysozoa</taxon>
        <taxon>Arthropoda</taxon>
        <taxon>Hexapoda</taxon>
        <taxon>Insecta</taxon>
        <taxon>Pterygota</taxon>
        <taxon>Neoptera</taxon>
        <taxon>Endopterygota</taxon>
        <taxon>Coleoptera</taxon>
        <taxon>Polyphaga</taxon>
        <taxon>Cucujiformia</taxon>
        <taxon>Chrysomeloidea</taxon>
        <taxon>Chrysomelidae</taxon>
        <taxon>Galerucinae</taxon>
        <taxon>Alticini</taxon>
        <taxon>Phyllotreta</taxon>
    </lineage>
</organism>
<dbReference type="Pfam" id="PF07690">
    <property type="entry name" value="MFS_1"/>
    <property type="match status" value="1"/>
</dbReference>
<gene>
    <name evidence="6" type="ORF">PHYEVI_LOCUS3635</name>
</gene>
<dbReference type="Proteomes" id="UP001153712">
    <property type="component" value="Chromosome 13"/>
</dbReference>
<keyword evidence="4 5" id="KW-0472">Membrane</keyword>
<feature type="transmembrane region" description="Helical" evidence="5">
    <location>
        <begin position="424"/>
        <end position="442"/>
    </location>
</feature>
<dbReference type="GO" id="GO:0022857">
    <property type="term" value="F:transmembrane transporter activity"/>
    <property type="evidence" value="ECO:0007669"/>
    <property type="project" value="InterPro"/>
</dbReference>
<accession>A0A9N9TNF3</accession>
<evidence type="ECO:0000256" key="2">
    <source>
        <dbReference type="ARBA" id="ARBA00022692"/>
    </source>
</evidence>
<feature type="transmembrane region" description="Helical" evidence="5">
    <location>
        <begin position="352"/>
        <end position="373"/>
    </location>
</feature>
<proteinExistence type="predicted"/>
<dbReference type="EMBL" id="OU900106">
    <property type="protein sequence ID" value="CAG9857230.1"/>
    <property type="molecule type" value="Genomic_DNA"/>
</dbReference>
<name>A0A9N9TNF3_PHYSR</name>
<dbReference type="PANTHER" id="PTHR23507">
    <property type="entry name" value="ZGC:174356"/>
    <property type="match status" value="1"/>
</dbReference>
<evidence type="ECO:0000256" key="1">
    <source>
        <dbReference type="ARBA" id="ARBA00004141"/>
    </source>
</evidence>
<dbReference type="AlphaFoldDB" id="A0A9N9TNF3"/>
<reference evidence="6" key="1">
    <citation type="submission" date="2022-01" db="EMBL/GenBank/DDBJ databases">
        <authorList>
            <person name="King R."/>
        </authorList>
    </citation>
    <scope>NUCLEOTIDE SEQUENCE</scope>
</reference>
<feature type="transmembrane region" description="Helical" evidence="5">
    <location>
        <begin position="68"/>
        <end position="90"/>
    </location>
</feature>
<feature type="transmembrane region" description="Helical" evidence="5">
    <location>
        <begin position="12"/>
        <end position="32"/>
    </location>
</feature>
<sequence>MTRCKVTIEVPFLLFYGTCIMVGNLIINLMTYKVCYNILHYPEANCSRLGQYTDNETQELERLVQPHAGVMTAVTEMVPATVPVIMTLFVGSWSDKYGRKPVLLFVLSCMTIAFGSNAILLLYSEINPWFLMLTTIPIMCCGGVTTFLTITLAYLNDMSTPHTRAMRMVTFDIVQILATLFGGLCSSYVLYATSYAAVYGIGCAIIAFCTVYTYLFVPESLDMQIEERPTLSSVFSCRNVMDLFKIALKRRLYNRRAIILLIISCVVILGFIATGEVNVKTQFLRNKLGWTLTKRNVFGAWSSMVVIASTLLTTYLLHTRLKVKEILLIFLALLSAIGSSVLYTVADSDASIYVSVAAGVFSGMANPMLRTMLTKLIVPGEMGKVFSLIMVVNNFCLLGAALTYQEIYNDTMKTKPETFNYVSIGLNSIVAVIVIIVTILEFRIPSEKQKIEENLGTISTEKLTD</sequence>
<evidence type="ECO:0000256" key="4">
    <source>
        <dbReference type="ARBA" id="ARBA00023136"/>
    </source>
</evidence>
<dbReference type="Gene3D" id="1.20.1250.20">
    <property type="entry name" value="MFS general substrate transporter like domains"/>
    <property type="match status" value="1"/>
</dbReference>
<dbReference type="SUPFAM" id="SSF103473">
    <property type="entry name" value="MFS general substrate transporter"/>
    <property type="match status" value="1"/>
</dbReference>
<evidence type="ECO:0000256" key="3">
    <source>
        <dbReference type="ARBA" id="ARBA00022989"/>
    </source>
</evidence>
<feature type="transmembrane region" description="Helical" evidence="5">
    <location>
        <begin position="326"/>
        <end position="346"/>
    </location>
</feature>
<feature type="transmembrane region" description="Helical" evidence="5">
    <location>
        <begin position="102"/>
        <end position="123"/>
    </location>
</feature>
<keyword evidence="3 5" id="KW-1133">Transmembrane helix</keyword>
<dbReference type="GO" id="GO:0016020">
    <property type="term" value="C:membrane"/>
    <property type="evidence" value="ECO:0007669"/>
    <property type="project" value="UniProtKB-SubCell"/>
</dbReference>
<dbReference type="InterPro" id="IPR036259">
    <property type="entry name" value="MFS_trans_sf"/>
</dbReference>
<protein>
    <recommendedName>
        <fullName evidence="8">Proton-coupled folate transporter</fullName>
    </recommendedName>
</protein>
<evidence type="ECO:0000256" key="5">
    <source>
        <dbReference type="SAM" id="Phobius"/>
    </source>
</evidence>
<feature type="transmembrane region" description="Helical" evidence="5">
    <location>
        <begin position="129"/>
        <end position="156"/>
    </location>
</feature>
<feature type="transmembrane region" description="Helical" evidence="5">
    <location>
        <begin position="257"/>
        <end position="277"/>
    </location>
</feature>
<evidence type="ECO:0000313" key="6">
    <source>
        <dbReference type="EMBL" id="CAG9857230.1"/>
    </source>
</evidence>
<keyword evidence="2 5" id="KW-0812">Transmembrane</keyword>
<feature type="transmembrane region" description="Helical" evidence="5">
    <location>
        <begin position="297"/>
        <end position="317"/>
    </location>
</feature>
<keyword evidence="7" id="KW-1185">Reference proteome</keyword>
<feature type="transmembrane region" description="Helical" evidence="5">
    <location>
        <begin position="168"/>
        <end position="191"/>
    </location>
</feature>
<evidence type="ECO:0000313" key="7">
    <source>
        <dbReference type="Proteomes" id="UP001153712"/>
    </source>
</evidence>
<feature type="transmembrane region" description="Helical" evidence="5">
    <location>
        <begin position="385"/>
        <end position="404"/>
    </location>
</feature>
<dbReference type="PANTHER" id="PTHR23507:SF39">
    <property type="entry name" value="GH23453P-RELATED"/>
    <property type="match status" value="1"/>
</dbReference>
<dbReference type="InterPro" id="IPR011701">
    <property type="entry name" value="MFS"/>
</dbReference>